<dbReference type="Pfam" id="PF00041">
    <property type="entry name" value="fn3"/>
    <property type="match status" value="1"/>
</dbReference>
<dbReference type="RefSeq" id="WP_139163858.1">
    <property type="nucleotide sequence ID" value="NZ_FMUX01000002.1"/>
</dbReference>
<dbReference type="Pfam" id="PF18998">
    <property type="entry name" value="Flg_new_2"/>
    <property type="match status" value="1"/>
</dbReference>
<dbReference type="CDD" id="cd00063">
    <property type="entry name" value="FN3"/>
    <property type="match status" value="2"/>
</dbReference>
<dbReference type="STRING" id="419481.SAMN05216233_102433"/>
<evidence type="ECO:0000256" key="1">
    <source>
        <dbReference type="SAM" id="MobiDB-lite"/>
    </source>
</evidence>
<evidence type="ECO:0000313" key="4">
    <source>
        <dbReference type="EMBL" id="SCX98398.1"/>
    </source>
</evidence>
<dbReference type="InterPro" id="IPR013783">
    <property type="entry name" value="Ig-like_fold"/>
</dbReference>
<keyword evidence="2" id="KW-0732">Signal</keyword>
<gene>
    <name evidence="4" type="ORF">SAMN05216233_102433</name>
</gene>
<dbReference type="OrthoDB" id="5497806at2"/>
<keyword evidence="5" id="KW-1185">Reference proteome</keyword>
<dbReference type="InterPro" id="IPR044060">
    <property type="entry name" value="Bacterial_rp_domain"/>
</dbReference>
<dbReference type="InterPro" id="IPR003961">
    <property type="entry name" value="FN3_dom"/>
</dbReference>
<dbReference type="GO" id="GO:0016020">
    <property type="term" value="C:membrane"/>
    <property type="evidence" value="ECO:0007669"/>
    <property type="project" value="InterPro"/>
</dbReference>
<protein>
    <recommendedName>
        <fullName evidence="3">Fibronectin type-III domain-containing protein</fullName>
    </recommendedName>
</protein>
<reference evidence="4 5" key="1">
    <citation type="submission" date="2016-10" db="EMBL/GenBank/DDBJ databases">
        <authorList>
            <person name="de Groot N.N."/>
        </authorList>
    </citation>
    <scope>NUCLEOTIDE SEQUENCE [LARGE SCALE GENOMIC DNA]</scope>
    <source>
        <strain evidence="4 5">AA1</strain>
    </source>
</reference>
<feature type="region of interest" description="Disordered" evidence="1">
    <location>
        <begin position="27"/>
        <end position="46"/>
    </location>
</feature>
<dbReference type="PROSITE" id="PS50853">
    <property type="entry name" value="FN3"/>
    <property type="match status" value="1"/>
</dbReference>
<sequence length="817" mass="88126">MSRLLISLLLCMPALFILPSCGSSGSDEPAQVSHSSTHAPTPTPDPIPTLTLIKAGDGSGHIACDPGILDCQGVCRTEVEKMSTVTLTSVVDEGSVFGGWSGDIPAFSTESSITITVSKASTITANFSLKESPYSCLLPEHDLLYLGAFKLPDGHGEDEPMARWDGGGHGMTFYPEGDFGGEADGFPGSLFSISHTYTNHVSEFSIPVPVISPDKNLDDLPRATTLQPFADITEGRQTLGLNGTTLVDIQYYPRQGSQDSDKLYWTLYEYYMPHEDDPYHGWAELDLSAPQSHGMWRLGDFPAASTSKYLFDVPVSWADTHTPGKYLAGGRYRTPNNGSWGPALYVFGPWNDGNPPADGCQLGAIELLKHTSEHPVRGMGFSDDWVDGAWLTAGDRSAVVVAGKRGVRERAGGLWTYGAPQPDDYSISKGYHACPDYGALLFYDPVLIAHVAEGTLSPGDVQPYAVFNAQDLLFTANMGLSVQDIRTRGKSLGGVGYDREHNLLYVLELDVEGYFSPGKPIAHVFKVSPGESVADTIPPSPPSNLAATSVTSEEVTLTWEAAVDNHHLAGYIVYRDGHPIDTAIVPTCTDDRVNPDATYRYTVVAFDSRNNKSLVSQPLSVSTLSGPDTRVPLITDIHLTDTTETSVTVHWKTDEPTTSRIKYGAEYHDDQEVSDSSLTRTHALSITDLTGASECGSYVYRIFSTDAFGNTNSHSEKSFRPARPMADNQPPLLESTGARRVSVGGLVQFTLSATDPDRGDSLHFSATGLPDGATFTPATGLFQWRPGPGDTGIHRMEFSVSDGDQDASETVAIIVEE</sequence>
<feature type="signal peptide" evidence="2">
    <location>
        <begin position="1"/>
        <end position="22"/>
    </location>
</feature>
<evidence type="ECO:0000313" key="5">
    <source>
        <dbReference type="Proteomes" id="UP000198870"/>
    </source>
</evidence>
<dbReference type="InterPro" id="IPR015919">
    <property type="entry name" value="Cadherin-like_sf"/>
</dbReference>
<evidence type="ECO:0000259" key="3">
    <source>
        <dbReference type="PROSITE" id="PS50853"/>
    </source>
</evidence>
<dbReference type="SUPFAM" id="SSF49265">
    <property type="entry name" value="Fibronectin type III"/>
    <property type="match status" value="1"/>
</dbReference>
<dbReference type="AlphaFoldDB" id="A0A1G5C7V7"/>
<dbReference type="GO" id="GO:0005509">
    <property type="term" value="F:calcium ion binding"/>
    <property type="evidence" value="ECO:0007669"/>
    <property type="project" value="InterPro"/>
</dbReference>
<evidence type="ECO:0000256" key="2">
    <source>
        <dbReference type="SAM" id="SignalP"/>
    </source>
</evidence>
<dbReference type="InterPro" id="IPR036116">
    <property type="entry name" value="FN3_sf"/>
</dbReference>
<dbReference type="Proteomes" id="UP000198870">
    <property type="component" value="Unassembled WGS sequence"/>
</dbReference>
<accession>A0A1G5C7V7</accession>
<name>A0A1G5C7V7_9BACT</name>
<proteinExistence type="predicted"/>
<dbReference type="Gene3D" id="2.60.40.10">
    <property type="entry name" value="Immunoglobulins"/>
    <property type="match status" value="3"/>
</dbReference>
<organism evidence="4 5">
    <name type="scientific">Desulfoluna spongiiphila</name>
    <dbReference type="NCBI Taxonomy" id="419481"/>
    <lineage>
        <taxon>Bacteria</taxon>
        <taxon>Pseudomonadati</taxon>
        <taxon>Thermodesulfobacteriota</taxon>
        <taxon>Desulfobacteria</taxon>
        <taxon>Desulfobacterales</taxon>
        <taxon>Desulfolunaceae</taxon>
        <taxon>Desulfoluna</taxon>
    </lineage>
</organism>
<dbReference type="EMBL" id="FMUX01000002">
    <property type="protein sequence ID" value="SCX98398.1"/>
    <property type="molecule type" value="Genomic_DNA"/>
</dbReference>
<feature type="domain" description="Fibronectin type-III" evidence="3">
    <location>
        <begin position="541"/>
        <end position="626"/>
    </location>
</feature>
<feature type="compositionally biased region" description="Polar residues" evidence="1">
    <location>
        <begin position="27"/>
        <end position="39"/>
    </location>
</feature>
<dbReference type="Pfam" id="PF05345">
    <property type="entry name" value="He_PIG"/>
    <property type="match status" value="1"/>
</dbReference>
<dbReference type="SUPFAM" id="SSF49313">
    <property type="entry name" value="Cadherin-like"/>
    <property type="match status" value="1"/>
</dbReference>
<feature type="chain" id="PRO_5011500200" description="Fibronectin type-III domain-containing protein" evidence="2">
    <location>
        <begin position="23"/>
        <end position="817"/>
    </location>
</feature>
<dbReference type="SMART" id="SM00060">
    <property type="entry name" value="FN3"/>
    <property type="match status" value="2"/>
</dbReference>